<dbReference type="InterPro" id="IPR034154">
    <property type="entry name" value="TOPRIM_DnaG/twinkle"/>
</dbReference>
<organism evidence="1 2">
    <name type="scientific">Listeria booriae</name>
    <dbReference type="NCBI Taxonomy" id="1552123"/>
    <lineage>
        <taxon>Bacteria</taxon>
        <taxon>Bacillati</taxon>
        <taxon>Bacillota</taxon>
        <taxon>Bacilli</taxon>
        <taxon>Bacillales</taxon>
        <taxon>Listeriaceae</taxon>
        <taxon>Listeria</taxon>
    </lineage>
</organism>
<evidence type="ECO:0000313" key="2">
    <source>
        <dbReference type="Proteomes" id="UP000532866"/>
    </source>
</evidence>
<protein>
    <submittedName>
        <fullName evidence="1">Toprim domain-containing protein</fullName>
    </submittedName>
</protein>
<name>A0A7X0TKY4_9LIST</name>
<dbReference type="SUPFAM" id="SSF57783">
    <property type="entry name" value="Zinc beta-ribbon"/>
    <property type="match status" value="1"/>
</dbReference>
<dbReference type="Gene3D" id="3.40.1360.10">
    <property type="match status" value="1"/>
</dbReference>
<dbReference type="RefSeq" id="WP_185372950.1">
    <property type="nucleotide sequence ID" value="NZ_JAAROL010000001.1"/>
</dbReference>
<dbReference type="Pfam" id="PF13155">
    <property type="entry name" value="Toprim_2"/>
    <property type="match status" value="1"/>
</dbReference>
<dbReference type="Proteomes" id="UP000532866">
    <property type="component" value="Unassembled WGS sequence"/>
</dbReference>
<dbReference type="CDD" id="cd01029">
    <property type="entry name" value="TOPRIM_primases"/>
    <property type="match status" value="1"/>
</dbReference>
<dbReference type="EMBL" id="JAAROL010000001">
    <property type="protein sequence ID" value="MBC1331099.1"/>
    <property type="molecule type" value="Genomic_DNA"/>
</dbReference>
<sequence>MQTIKINDQTLLIDIVAELEAFDWYNARWSDAKLIAASPFRPDTHPSFFVHLEGEYAGVWGDSGAADSALEKGNFVSLLANLHGWSYNVTADWLLDKYGFPDVEKLRLQPAVNYVDKPSNVVLLSDMTTPETSTYLESRGITADIQYRYGVGGDADKAIMPWRTKDGLPANVKYRRVDRKDFWYEGGATPIDQLVFGLDVVYRDKPPTVAITEAEIDAMSWCAIEENVVGVALGGSSVSDAQLELLLRMPVDEIILGADNDKYGAKLNQMLKLALGGHFRLRFADYREAKDANYFLNVN</sequence>
<dbReference type="SUPFAM" id="SSF56731">
    <property type="entry name" value="DNA primase core"/>
    <property type="match status" value="1"/>
</dbReference>
<reference evidence="1 2" key="1">
    <citation type="submission" date="2020-03" db="EMBL/GenBank/DDBJ databases">
        <title>Soil Listeria distribution.</title>
        <authorList>
            <person name="Liao J."/>
            <person name="Wiedmann M."/>
        </authorList>
    </citation>
    <scope>NUCLEOTIDE SEQUENCE [LARGE SCALE GENOMIC DNA]</scope>
    <source>
        <strain evidence="1 2">FSL L7-1833</strain>
    </source>
</reference>
<dbReference type="AlphaFoldDB" id="A0A7X0TKY4"/>
<proteinExistence type="predicted"/>
<evidence type="ECO:0000313" key="1">
    <source>
        <dbReference type="EMBL" id="MBC1331099.1"/>
    </source>
</evidence>
<accession>A0A7X0TKY4</accession>
<gene>
    <name evidence="1" type="ORF">HB759_03960</name>
</gene>
<comment type="caution">
    <text evidence="1">The sequence shown here is derived from an EMBL/GenBank/DDBJ whole genome shotgun (WGS) entry which is preliminary data.</text>
</comment>